<organism evidence="5 6">
    <name type="scientific">Algoriphagus namhaensis</name>
    <dbReference type="NCBI Taxonomy" id="915353"/>
    <lineage>
        <taxon>Bacteria</taxon>
        <taxon>Pseudomonadati</taxon>
        <taxon>Bacteroidota</taxon>
        <taxon>Cytophagia</taxon>
        <taxon>Cytophagales</taxon>
        <taxon>Cyclobacteriaceae</taxon>
        <taxon>Algoriphagus</taxon>
    </lineage>
</organism>
<reference evidence="6" key="1">
    <citation type="journal article" date="2019" name="Int. J. Syst. Evol. Microbiol.">
        <title>The Global Catalogue of Microorganisms (GCM) 10K type strain sequencing project: providing services to taxonomists for standard genome sequencing and annotation.</title>
        <authorList>
            <consortium name="The Broad Institute Genomics Platform"/>
            <consortium name="The Broad Institute Genome Sequencing Center for Infectious Disease"/>
            <person name="Wu L."/>
            <person name="Ma J."/>
        </authorList>
    </citation>
    <scope>NUCLEOTIDE SEQUENCE [LARGE SCALE GENOMIC DNA]</scope>
    <source>
        <strain evidence="6">CCUG 60523</strain>
    </source>
</reference>
<protein>
    <submittedName>
        <fullName evidence="5">ABC transporter substrate-binding protein</fullName>
    </submittedName>
</protein>
<dbReference type="PANTHER" id="PTHR30024:SF47">
    <property type="entry name" value="TAURINE-BINDING PERIPLASMIC PROTEIN"/>
    <property type="match status" value="1"/>
</dbReference>
<keyword evidence="6" id="KW-1185">Reference proteome</keyword>
<dbReference type="RefSeq" id="WP_377907061.1">
    <property type="nucleotide sequence ID" value="NZ_JBHRZS010000007.1"/>
</dbReference>
<dbReference type="EMBL" id="JBHRZS010000007">
    <property type="protein sequence ID" value="MFC3881712.1"/>
    <property type="molecule type" value="Genomic_DNA"/>
</dbReference>
<dbReference type="PANTHER" id="PTHR30024">
    <property type="entry name" value="ALIPHATIC SULFONATES-BINDING PROTEIN-RELATED"/>
    <property type="match status" value="1"/>
</dbReference>
<feature type="domain" description="Ca3427-like PBP 2" evidence="4">
    <location>
        <begin position="107"/>
        <end position="180"/>
    </location>
</feature>
<dbReference type="Gene3D" id="3.40.190.10">
    <property type="entry name" value="Periplasmic binding protein-like II"/>
    <property type="match status" value="2"/>
</dbReference>
<evidence type="ECO:0000256" key="2">
    <source>
        <dbReference type="ARBA" id="ARBA00010742"/>
    </source>
</evidence>
<evidence type="ECO:0000256" key="1">
    <source>
        <dbReference type="ARBA" id="ARBA00004418"/>
    </source>
</evidence>
<gene>
    <name evidence="5" type="ORF">ACFOSV_16065</name>
</gene>
<evidence type="ECO:0000256" key="3">
    <source>
        <dbReference type="ARBA" id="ARBA00022729"/>
    </source>
</evidence>
<evidence type="ECO:0000259" key="4">
    <source>
        <dbReference type="Pfam" id="PF22384"/>
    </source>
</evidence>
<dbReference type="SUPFAM" id="SSF53850">
    <property type="entry name" value="Periplasmic binding protein-like II"/>
    <property type="match status" value="1"/>
</dbReference>
<proteinExistence type="inferred from homology"/>
<sequence>MKTLTITGVPEHFNFPWTTLIPTQPLTDLSIQLKWVEESRGSGKMLEALDEGETDVAIVLTESFFKKYESDPSIKILGLFVQSPLNWGIHISPKSTVSDLSLILEPKFLISRKGSGSELMARVLADREKWNSEKLEFEIVNNLPGALDRMQNHGNEMFLWEKFTTKPHVDSGEMIRIGEVASPWPCFVVIAKEDTIRSHQEALIRLMDLVYQTNSHISEDPKTPQLIAENYELPLEDVLKWISETKWNLNSEISRVEMQDALAKMKHFGILKDLPILENTCAAGFVKFV</sequence>
<name>A0ABV8AXR1_9BACT</name>
<comment type="caution">
    <text evidence="5">The sequence shown here is derived from an EMBL/GenBank/DDBJ whole genome shotgun (WGS) entry which is preliminary data.</text>
</comment>
<keyword evidence="3" id="KW-0732">Signal</keyword>
<dbReference type="InterPro" id="IPR054364">
    <property type="entry name" value="Ca3427-like_PBP2"/>
</dbReference>
<comment type="similarity">
    <text evidence="2">Belongs to the bacterial solute-binding protein SsuA/TauA family.</text>
</comment>
<evidence type="ECO:0000313" key="6">
    <source>
        <dbReference type="Proteomes" id="UP001595805"/>
    </source>
</evidence>
<dbReference type="Proteomes" id="UP001595805">
    <property type="component" value="Unassembled WGS sequence"/>
</dbReference>
<dbReference type="Pfam" id="PF22384">
    <property type="entry name" value="PBP2_Ca3427_like"/>
    <property type="match status" value="1"/>
</dbReference>
<accession>A0ABV8AXR1</accession>
<comment type="subcellular location">
    <subcellularLocation>
        <location evidence="1">Periplasm</location>
    </subcellularLocation>
</comment>
<evidence type="ECO:0000313" key="5">
    <source>
        <dbReference type="EMBL" id="MFC3881712.1"/>
    </source>
</evidence>